<dbReference type="AlphaFoldDB" id="A0A955IED0"/>
<reference evidence="3" key="1">
    <citation type="submission" date="2020-04" db="EMBL/GenBank/DDBJ databases">
        <authorList>
            <person name="Zhang T."/>
        </authorList>
    </citation>
    <scope>NUCLEOTIDE SEQUENCE</scope>
    <source>
        <strain evidence="3">HKST-UBA15</strain>
    </source>
</reference>
<protein>
    <submittedName>
        <fullName evidence="3">YtxH domain-containing protein</fullName>
    </submittedName>
</protein>
<proteinExistence type="predicted"/>
<keyword evidence="2" id="KW-0812">Transmembrane</keyword>
<dbReference type="EMBL" id="JAGQLL010000056">
    <property type="protein sequence ID" value="MCA9380398.1"/>
    <property type="molecule type" value="Genomic_DNA"/>
</dbReference>
<dbReference type="PANTHER" id="PTHR35792">
    <property type="entry name" value="GENERAL STRESS PROTEIN"/>
    <property type="match status" value="1"/>
</dbReference>
<feature type="transmembrane region" description="Helical" evidence="2">
    <location>
        <begin position="12"/>
        <end position="30"/>
    </location>
</feature>
<evidence type="ECO:0000256" key="2">
    <source>
        <dbReference type="SAM" id="Phobius"/>
    </source>
</evidence>
<keyword evidence="2" id="KW-1133">Transmembrane helix</keyword>
<dbReference type="Pfam" id="PF12732">
    <property type="entry name" value="YtxH"/>
    <property type="match status" value="1"/>
</dbReference>
<dbReference type="Proteomes" id="UP000745577">
    <property type="component" value="Unassembled WGS sequence"/>
</dbReference>
<evidence type="ECO:0000313" key="4">
    <source>
        <dbReference type="Proteomes" id="UP000745577"/>
    </source>
</evidence>
<evidence type="ECO:0000313" key="3">
    <source>
        <dbReference type="EMBL" id="MCA9380398.1"/>
    </source>
</evidence>
<name>A0A955IED0_9BACT</name>
<dbReference type="SUPFAM" id="SSF58113">
    <property type="entry name" value="Apolipoprotein A-I"/>
    <property type="match status" value="1"/>
</dbReference>
<accession>A0A955IED0</accession>
<dbReference type="Gene3D" id="1.20.120.20">
    <property type="entry name" value="Apolipoprotein"/>
    <property type="match status" value="1"/>
</dbReference>
<organism evidence="3 4">
    <name type="scientific">Candidatus Dojkabacteria bacterium</name>
    <dbReference type="NCBI Taxonomy" id="2099670"/>
    <lineage>
        <taxon>Bacteria</taxon>
        <taxon>Candidatus Dojkabacteria</taxon>
    </lineage>
</organism>
<keyword evidence="2" id="KW-0472">Membrane</keyword>
<evidence type="ECO:0000256" key="1">
    <source>
        <dbReference type="SAM" id="MobiDB-lite"/>
    </source>
</evidence>
<feature type="region of interest" description="Disordered" evidence="1">
    <location>
        <begin position="53"/>
        <end position="83"/>
    </location>
</feature>
<dbReference type="PANTHER" id="PTHR35792:SF2">
    <property type="entry name" value="GENERAL STRESS PROTEIN"/>
    <property type="match status" value="1"/>
</dbReference>
<reference evidence="3" key="2">
    <citation type="journal article" date="2021" name="Microbiome">
        <title>Successional dynamics and alternative stable states in a saline activated sludge microbial community over 9 years.</title>
        <authorList>
            <person name="Wang Y."/>
            <person name="Ye J."/>
            <person name="Ju F."/>
            <person name="Liu L."/>
            <person name="Boyd J.A."/>
            <person name="Deng Y."/>
            <person name="Parks D.H."/>
            <person name="Jiang X."/>
            <person name="Yin X."/>
            <person name="Woodcroft B.J."/>
            <person name="Tyson G.W."/>
            <person name="Hugenholtz P."/>
            <person name="Polz M.F."/>
            <person name="Zhang T."/>
        </authorList>
    </citation>
    <scope>NUCLEOTIDE SEQUENCE</scope>
    <source>
        <strain evidence="3">HKST-UBA15</strain>
    </source>
</reference>
<dbReference type="InterPro" id="IPR024623">
    <property type="entry name" value="YtxH"/>
</dbReference>
<gene>
    <name evidence="3" type="ORF">KC675_04430</name>
</gene>
<sequence length="83" mass="9241">MPNSVNKIVKQVSVVASAIGAGVLAGLMLAPKSGKETRKDIKNKLDETKDNIEKKSSEVKADMKEKTEEMKREVEKKVEELKR</sequence>
<dbReference type="InterPro" id="IPR052928">
    <property type="entry name" value="Desiccation-related_membrane"/>
</dbReference>
<comment type="caution">
    <text evidence="3">The sequence shown here is derived from an EMBL/GenBank/DDBJ whole genome shotgun (WGS) entry which is preliminary data.</text>
</comment>